<gene>
    <name evidence="1" type="ORF">NUW58_g2698</name>
</gene>
<organism evidence="1 2">
    <name type="scientific">Xylaria curta</name>
    <dbReference type="NCBI Taxonomy" id="42375"/>
    <lineage>
        <taxon>Eukaryota</taxon>
        <taxon>Fungi</taxon>
        <taxon>Dikarya</taxon>
        <taxon>Ascomycota</taxon>
        <taxon>Pezizomycotina</taxon>
        <taxon>Sordariomycetes</taxon>
        <taxon>Xylariomycetidae</taxon>
        <taxon>Xylariales</taxon>
        <taxon>Xylariaceae</taxon>
        <taxon>Xylaria</taxon>
    </lineage>
</organism>
<comment type="caution">
    <text evidence="1">The sequence shown here is derived from an EMBL/GenBank/DDBJ whole genome shotgun (WGS) entry which is preliminary data.</text>
</comment>
<name>A0ACC1PEC8_9PEZI</name>
<dbReference type="Proteomes" id="UP001143856">
    <property type="component" value="Unassembled WGS sequence"/>
</dbReference>
<dbReference type="EMBL" id="JAPDGR010000365">
    <property type="protein sequence ID" value="KAJ2990971.1"/>
    <property type="molecule type" value="Genomic_DNA"/>
</dbReference>
<accession>A0ACC1PEC8</accession>
<evidence type="ECO:0000313" key="1">
    <source>
        <dbReference type="EMBL" id="KAJ2990971.1"/>
    </source>
</evidence>
<reference evidence="1" key="1">
    <citation type="submission" date="2022-10" db="EMBL/GenBank/DDBJ databases">
        <title>Genome Sequence of Xylaria curta.</title>
        <authorList>
            <person name="Buettner E."/>
        </authorList>
    </citation>
    <scope>NUCLEOTIDE SEQUENCE</scope>
    <source>
        <strain evidence="1">Babe10</strain>
    </source>
</reference>
<evidence type="ECO:0000313" key="2">
    <source>
        <dbReference type="Proteomes" id="UP001143856"/>
    </source>
</evidence>
<protein>
    <submittedName>
        <fullName evidence="1">Uncharacterized protein</fullName>
    </submittedName>
</protein>
<sequence length="117" mass="12632">MAEYNFKNTSLSSSQPKPAQVPETNLGAVFATRRNDKSDTVVVIAPSHAGHESRTWTPQAEIVRRKKTKGKNNNDHNNKNETEPESESEPETDSGAKLDVSLSASLVAGLAVAAIMQ</sequence>
<proteinExistence type="predicted"/>
<keyword evidence="2" id="KW-1185">Reference proteome</keyword>